<evidence type="ECO:0000313" key="2">
    <source>
        <dbReference type="Proteomes" id="UP000002628"/>
    </source>
</evidence>
<dbReference type="GeneID" id="8684221"/>
<reference evidence="1 2" key="1">
    <citation type="journal article" date="2010" name="Microbiology">
        <title>The endolysins of bacteriophages CMP1 and CN77 are specific for the lysis of Clavibacter michiganensis strains.</title>
        <authorList>
            <person name="Wittmann J."/>
            <person name="Eichenlaub R."/>
            <person name="Dreiseikelmann B."/>
        </authorList>
    </citation>
    <scope>NUCLEOTIDE SEQUENCE [LARGE SCALE GENOMIC DNA]</scope>
</reference>
<keyword evidence="2" id="KW-1185">Reference proteome</keyword>
<dbReference type="KEGG" id="vg:8684221"/>
<organism evidence="1 2">
    <name type="scientific">Clavibacter phage CMP1</name>
    <dbReference type="NCBI Taxonomy" id="686439"/>
    <lineage>
        <taxon>Viruses</taxon>
        <taxon>Duplodnaviria</taxon>
        <taxon>Heunggongvirae</taxon>
        <taxon>Uroviricota</taxon>
        <taxon>Caudoviricetes</taxon>
        <taxon>Cimpunavirus</taxon>
        <taxon>Cimpunavirus CMP1</taxon>
    </lineage>
</organism>
<proteinExistence type="predicted"/>
<evidence type="ECO:0000313" key="1">
    <source>
        <dbReference type="EMBL" id="ACY35931.1"/>
    </source>
</evidence>
<gene>
    <name evidence="1" type="ORF">CMP1-35</name>
</gene>
<dbReference type="OrthoDB" id="34027at10239"/>
<dbReference type="Proteomes" id="UP000002628">
    <property type="component" value="Segment"/>
</dbReference>
<dbReference type="RefSeq" id="YP_003359126.1">
    <property type="nucleotide sequence ID" value="NC_013698.1"/>
</dbReference>
<name>D0U219_9CAUD</name>
<sequence>MPATTLEGIWFPDESSPVAPLEGLMLAQANSVDLALTKLRRDAAVPVLDREARDNMFPQAAQGNSVYRLDRGYVERYYGQYNAATNPGGKDSAGWYAPSGTTLGIYNVPWAVAADFPFGASPQRLGEMLLADPGVPYRVRTAVRTEIGSSAGGTRWDMQVGMGGGFDSPIVDQVDAIVCDEAVRFRTTTSSLSTKVFRGAQRVSAQASLAYGTALGLQTRYNRSFVVEVIAA</sequence>
<dbReference type="EMBL" id="GQ241246">
    <property type="protein sequence ID" value="ACY35931.1"/>
    <property type="molecule type" value="Genomic_DNA"/>
</dbReference>
<accession>D0U219</accession>
<protein>
    <submittedName>
        <fullName evidence="1">Uncharacterized protein</fullName>
    </submittedName>
</protein>